<dbReference type="STRING" id="1231657.A0A1Y2AA40"/>
<feature type="region of interest" description="Disordered" evidence="1">
    <location>
        <begin position="25"/>
        <end position="89"/>
    </location>
</feature>
<dbReference type="PANTHER" id="PTHR46603">
    <property type="entry name" value="ABSCISSION/NOCUT CHECKPOINT REGULATOR"/>
    <property type="match status" value="1"/>
</dbReference>
<proteinExistence type="predicted"/>
<keyword evidence="3" id="KW-1185">Reference proteome</keyword>
<dbReference type="Pfam" id="PF22586">
    <property type="entry name" value="ANCHR-like_BBOX"/>
    <property type="match status" value="1"/>
</dbReference>
<dbReference type="EMBL" id="MCFA01000002">
    <property type="protein sequence ID" value="ORY19381.1"/>
    <property type="molecule type" value="Genomic_DNA"/>
</dbReference>
<dbReference type="PANTHER" id="PTHR46603:SF1">
    <property type="entry name" value="ABSCISSION_NOCUT CHECKPOINT REGULATOR"/>
    <property type="match status" value="1"/>
</dbReference>
<feature type="region of interest" description="Disordered" evidence="1">
    <location>
        <begin position="95"/>
        <end position="114"/>
    </location>
</feature>
<organism evidence="2 3">
    <name type="scientific">Clohesyomyces aquaticus</name>
    <dbReference type="NCBI Taxonomy" id="1231657"/>
    <lineage>
        <taxon>Eukaryota</taxon>
        <taxon>Fungi</taxon>
        <taxon>Dikarya</taxon>
        <taxon>Ascomycota</taxon>
        <taxon>Pezizomycotina</taxon>
        <taxon>Dothideomycetes</taxon>
        <taxon>Pleosporomycetidae</taxon>
        <taxon>Pleosporales</taxon>
        <taxon>Lindgomycetaceae</taxon>
        <taxon>Clohesyomyces</taxon>
    </lineage>
</organism>
<reference evidence="2 3" key="1">
    <citation type="submission" date="2016-07" db="EMBL/GenBank/DDBJ databases">
        <title>Pervasive Adenine N6-methylation of Active Genes in Fungi.</title>
        <authorList>
            <consortium name="DOE Joint Genome Institute"/>
            <person name="Mondo S.J."/>
            <person name="Dannebaum R.O."/>
            <person name="Kuo R.C."/>
            <person name="Labutti K."/>
            <person name="Haridas S."/>
            <person name="Kuo A."/>
            <person name="Salamov A."/>
            <person name="Ahrendt S.R."/>
            <person name="Lipzen A."/>
            <person name="Sullivan W."/>
            <person name="Andreopoulos W.B."/>
            <person name="Clum A."/>
            <person name="Lindquist E."/>
            <person name="Daum C."/>
            <person name="Ramamoorthy G.K."/>
            <person name="Gryganskyi A."/>
            <person name="Culley D."/>
            <person name="Magnuson J.K."/>
            <person name="James T.Y."/>
            <person name="O'Malley M.A."/>
            <person name="Stajich J.E."/>
            <person name="Spatafora J.W."/>
            <person name="Visel A."/>
            <person name="Grigoriev I.V."/>
        </authorList>
    </citation>
    <scope>NUCLEOTIDE SEQUENCE [LARGE SCALE GENOMIC DNA]</scope>
    <source>
        <strain evidence="2 3">CBS 115471</strain>
    </source>
</reference>
<accession>A0A1Y2AA40</accession>
<gene>
    <name evidence="2" type="ORF">BCR34DRAFT_620879</name>
</gene>
<feature type="compositionally biased region" description="Pro residues" evidence="1">
    <location>
        <begin position="37"/>
        <end position="46"/>
    </location>
</feature>
<dbReference type="AlphaFoldDB" id="A0A1Y2AA40"/>
<feature type="region of interest" description="Disordered" evidence="1">
    <location>
        <begin position="391"/>
        <end position="413"/>
    </location>
</feature>
<dbReference type="SUPFAM" id="SSF57845">
    <property type="entry name" value="B-box zinc-binding domain"/>
    <property type="match status" value="1"/>
</dbReference>
<dbReference type="Proteomes" id="UP000193144">
    <property type="component" value="Unassembled WGS sequence"/>
</dbReference>
<feature type="compositionally biased region" description="Basic and acidic residues" evidence="1">
    <location>
        <begin position="187"/>
        <end position="199"/>
    </location>
</feature>
<evidence type="ECO:0000313" key="3">
    <source>
        <dbReference type="Proteomes" id="UP000193144"/>
    </source>
</evidence>
<comment type="caution">
    <text evidence="2">The sequence shown here is derived from an EMBL/GenBank/DDBJ whole genome shotgun (WGS) entry which is preliminary data.</text>
</comment>
<evidence type="ECO:0000256" key="1">
    <source>
        <dbReference type="SAM" id="MobiDB-lite"/>
    </source>
</evidence>
<feature type="compositionally biased region" description="Low complexity" evidence="1">
    <location>
        <begin position="300"/>
        <end position="323"/>
    </location>
</feature>
<feature type="region of interest" description="Disordered" evidence="1">
    <location>
        <begin position="300"/>
        <end position="330"/>
    </location>
</feature>
<feature type="region of interest" description="Disordered" evidence="1">
    <location>
        <begin position="222"/>
        <end position="281"/>
    </location>
</feature>
<feature type="compositionally biased region" description="Basic and acidic residues" evidence="1">
    <location>
        <begin position="149"/>
        <end position="161"/>
    </location>
</feature>
<feature type="region of interest" description="Disordered" evidence="1">
    <location>
        <begin position="149"/>
        <end position="210"/>
    </location>
</feature>
<evidence type="ECO:0000313" key="2">
    <source>
        <dbReference type="EMBL" id="ORY19381.1"/>
    </source>
</evidence>
<sequence>MPLSSPGPDDDALLARLNALKKSSVTLDTTPSASIPSPTPPAPSSAPAPTDDLAVRFARLGSASPAASPKPSKHESGSSGPPVMAPGAASYLEGIAEGIGGGGTEANVADEKSLEELLEEIEGKEQFEEWEKEDFGKLVREARTLLPAVKEEMDRGRRKEGGAGQEGLTDWENVEVDIGSSGEQDDSDKGKQEQKKTLDDQEADELVAQAMQELDINWKFRHGDSFSSEEDSVSSNNSARGQTQPDKSPSAPPVQDKDGEDDDEDKPTLQLPSAPDTLPKDDLDATQALEDALVARFASLHSPSPSQSTDSLSLPSAPSFAPSNKPPKITKSKFTKFSDKVIETWCVICNDDATLKCLGCDGDLYCRNCWMEGHRGESAGFEERRHKAVVYNKGEGDGGGGGAKEKKVALGAG</sequence>
<name>A0A1Y2AA40_9PLEO</name>
<dbReference type="CDD" id="cd19817">
    <property type="entry name" value="Bbox1_ANCHR-like"/>
    <property type="match status" value="1"/>
</dbReference>
<dbReference type="InterPro" id="IPR044553">
    <property type="entry name" value="Bbox1_ANCHR"/>
</dbReference>
<protein>
    <submittedName>
        <fullName evidence="2">Uncharacterized protein</fullName>
    </submittedName>
</protein>
<feature type="compositionally biased region" description="Basic and acidic residues" evidence="1">
    <location>
        <begin position="403"/>
        <end position="413"/>
    </location>
</feature>
<dbReference type="OrthoDB" id="5407799at2759"/>